<dbReference type="EMBL" id="CP001819">
    <property type="protein sequence ID" value="ACZ23062.1"/>
    <property type="molecule type" value="Genomic_DNA"/>
</dbReference>
<evidence type="ECO:0000256" key="1">
    <source>
        <dbReference type="SAM" id="MobiDB-lite"/>
    </source>
</evidence>
<feature type="compositionally biased region" description="Basic and acidic residues" evidence="1">
    <location>
        <begin position="1"/>
        <end position="12"/>
    </location>
</feature>
<proteinExistence type="predicted"/>
<dbReference type="RefSeq" id="WP_012868130.1">
    <property type="nucleotide sequence ID" value="NC_013521.1"/>
</dbReference>
<feature type="region of interest" description="Disordered" evidence="1">
    <location>
        <begin position="305"/>
        <end position="326"/>
    </location>
</feature>
<dbReference type="HOGENOM" id="CLU_069365_1_0_11"/>
<reference evidence="3 4" key="1">
    <citation type="journal article" date="2009" name="Stand. Genomic Sci.">
        <title>Complete genome sequence of Sanguibacter keddieii type strain (ST-74).</title>
        <authorList>
            <person name="Ivanova N."/>
            <person name="Sikorski J."/>
            <person name="Sims D."/>
            <person name="Brettin T."/>
            <person name="Detter J.C."/>
            <person name="Han C."/>
            <person name="Lapidus A."/>
            <person name="Copeland A."/>
            <person name="Glavina Del Rio T."/>
            <person name="Nolan M."/>
            <person name="Chen F."/>
            <person name="Lucas S."/>
            <person name="Tice H."/>
            <person name="Cheng J.F."/>
            <person name="Bruce D."/>
            <person name="Goodwin L."/>
            <person name="Pitluck S."/>
            <person name="Pati A."/>
            <person name="Mavromatis K."/>
            <person name="Chen A."/>
            <person name="Palaniappan K."/>
            <person name="D'haeseleer P."/>
            <person name="Chain P."/>
            <person name="Bristow J."/>
            <person name="Eisen J.A."/>
            <person name="Markowitz V."/>
            <person name="Hugenholtz P."/>
            <person name="Goker M."/>
            <person name="Pukall R."/>
            <person name="Klenk H.P."/>
            <person name="Kyrpides N.C."/>
        </authorList>
    </citation>
    <scope>NUCLEOTIDE SEQUENCE [LARGE SCALE GENOMIC DNA]</scope>
    <source>
        <strain evidence="4">ATCC 51767 / DSM 10542 / NCFB 3025 / ST-74</strain>
    </source>
</reference>
<dbReference type="Gene3D" id="3.40.50.1110">
    <property type="entry name" value="SGNH hydrolase"/>
    <property type="match status" value="1"/>
</dbReference>
<sequence>MTHDDTHDDTATEHGAPQDASISTTTPAPSTPDGAPGPSERSQHSGGSSTSQSAQPSEGSEHLPAPGPWASYVAIGDSFTEGLWDREPGEADQCRGWADLLARSLSHRRIDAGKDPLLYANLAIRGKQLRSILDDQLPVALGMAPDLVSIVGGGNDILRPSVDIDRLARSIEDAVVQARATGADVLLSTGFDASTSPLVGMTRGRAGILNSHLWSIAHRHGAYVVDLWGMRSLHDWRMWADDRIHLTTDGHRRVSQAALVGLGQAVDDAGWDDPLTPLPPVPRVEWVRENAHWLREHVGPWASRRLRRQSSGDSRSAKYPELVPVV</sequence>
<dbReference type="PANTHER" id="PTHR43784:SF2">
    <property type="entry name" value="GDSL-LIKE LIPASE_ACYLHYDROLASE, PUTATIVE (AFU_ORTHOLOGUE AFUA_2G00820)-RELATED"/>
    <property type="match status" value="1"/>
</dbReference>
<name>D1BD58_SANKS</name>
<dbReference type="KEGG" id="ske:Sked_31650"/>
<evidence type="ECO:0000313" key="3">
    <source>
        <dbReference type="EMBL" id="ACZ23062.1"/>
    </source>
</evidence>
<dbReference type="STRING" id="446469.Sked_31650"/>
<gene>
    <name evidence="3" type="ordered locus">Sked_31650</name>
</gene>
<dbReference type="eggNOG" id="COG2755">
    <property type="taxonomic scope" value="Bacteria"/>
</dbReference>
<dbReference type="PANTHER" id="PTHR43784">
    <property type="entry name" value="GDSL-LIKE LIPASE/ACYLHYDROLASE, PUTATIVE (AFU_ORTHOLOGUE AFUA_2G00820)-RELATED"/>
    <property type="match status" value="1"/>
</dbReference>
<dbReference type="InterPro" id="IPR013830">
    <property type="entry name" value="SGNH_hydro"/>
</dbReference>
<evidence type="ECO:0000259" key="2">
    <source>
        <dbReference type="Pfam" id="PF13472"/>
    </source>
</evidence>
<evidence type="ECO:0000313" key="4">
    <source>
        <dbReference type="Proteomes" id="UP000000322"/>
    </source>
</evidence>
<dbReference type="InterPro" id="IPR053140">
    <property type="entry name" value="GDSL_Rv0518-like"/>
</dbReference>
<dbReference type="SUPFAM" id="SSF52266">
    <property type="entry name" value="SGNH hydrolase"/>
    <property type="match status" value="1"/>
</dbReference>
<keyword evidence="4" id="KW-1185">Reference proteome</keyword>
<feature type="compositionally biased region" description="Low complexity" evidence="1">
    <location>
        <begin position="19"/>
        <end position="58"/>
    </location>
</feature>
<dbReference type="CDD" id="cd01832">
    <property type="entry name" value="SGNH_hydrolase_like_1"/>
    <property type="match status" value="1"/>
</dbReference>
<feature type="domain" description="SGNH hydrolase-type esterase" evidence="2">
    <location>
        <begin position="74"/>
        <end position="253"/>
    </location>
</feature>
<protein>
    <submittedName>
        <fullName evidence="3">Lysophospholipase L1-like esterase</fullName>
    </submittedName>
</protein>
<feature type="region of interest" description="Disordered" evidence="1">
    <location>
        <begin position="1"/>
        <end position="69"/>
    </location>
</feature>
<dbReference type="Proteomes" id="UP000000322">
    <property type="component" value="Chromosome"/>
</dbReference>
<dbReference type="Pfam" id="PF13472">
    <property type="entry name" value="Lipase_GDSL_2"/>
    <property type="match status" value="1"/>
</dbReference>
<dbReference type="AlphaFoldDB" id="D1BD58"/>
<dbReference type="InterPro" id="IPR036514">
    <property type="entry name" value="SGNH_hydro_sf"/>
</dbReference>
<accession>D1BD58</accession>
<organism evidence="3 4">
    <name type="scientific">Sanguibacter keddieii (strain ATCC 51767 / DSM 10542 / NCFB 3025 / ST-74)</name>
    <dbReference type="NCBI Taxonomy" id="446469"/>
    <lineage>
        <taxon>Bacteria</taxon>
        <taxon>Bacillati</taxon>
        <taxon>Actinomycetota</taxon>
        <taxon>Actinomycetes</taxon>
        <taxon>Micrococcales</taxon>
        <taxon>Sanguibacteraceae</taxon>
        <taxon>Sanguibacter</taxon>
    </lineage>
</organism>